<evidence type="ECO:0000256" key="9">
    <source>
        <dbReference type="ARBA" id="ARBA00023136"/>
    </source>
</evidence>
<evidence type="ECO:0000313" key="12">
    <source>
        <dbReference type="Proteomes" id="UP000838100"/>
    </source>
</evidence>
<evidence type="ECO:0000313" key="11">
    <source>
        <dbReference type="EMBL" id="CAH0992540.1"/>
    </source>
</evidence>
<protein>
    <recommendedName>
        <fullName evidence="4">Nicotinamide riboside transporter PnuC</fullName>
    </recommendedName>
</protein>
<comment type="subcellular location">
    <subcellularLocation>
        <location evidence="2">Cell membrane</location>
        <topology evidence="2">Multi-pass membrane protein</topology>
    </subcellularLocation>
</comment>
<keyword evidence="12" id="KW-1185">Reference proteome</keyword>
<accession>A0ABN8EJE8</accession>
<feature type="transmembrane region" description="Helical" evidence="10">
    <location>
        <begin position="12"/>
        <end position="28"/>
    </location>
</feature>
<evidence type="ECO:0000256" key="1">
    <source>
        <dbReference type="ARBA" id="ARBA00002672"/>
    </source>
</evidence>
<dbReference type="NCBIfam" id="TIGR01528">
    <property type="entry name" value="NMN_trans_PnuC"/>
    <property type="match status" value="1"/>
</dbReference>
<dbReference type="Proteomes" id="UP000838100">
    <property type="component" value="Unassembled WGS sequence"/>
</dbReference>
<dbReference type="RefSeq" id="WP_237445223.1">
    <property type="nucleotide sequence ID" value="NZ_CAKLPX010000003.1"/>
</dbReference>
<keyword evidence="6" id="KW-1003">Cell membrane</keyword>
<gene>
    <name evidence="11" type="ORF">SIN8267_02673</name>
</gene>
<name>A0ABN8EJE8_9GAMM</name>
<comment type="function">
    <text evidence="1">Required for nicotinamide riboside transport across the inner membrane.</text>
</comment>
<evidence type="ECO:0000256" key="6">
    <source>
        <dbReference type="ARBA" id="ARBA00022475"/>
    </source>
</evidence>
<evidence type="ECO:0000256" key="3">
    <source>
        <dbReference type="ARBA" id="ARBA00006669"/>
    </source>
</evidence>
<feature type="transmembrane region" description="Helical" evidence="10">
    <location>
        <begin position="169"/>
        <end position="188"/>
    </location>
</feature>
<sequence length="210" mass="23987">MNSIIDAFLAQSPWEMLAVALAIAYLLLALAENNWCWLCAFVSTAIYTVLFWHVSLLMESALNIYYMGMAVYGWQQWRRGHEGGALAITRWRLPQHLVVLALIAMLTMVSGFIMSRNTDAAWPYIDSLTTWASVITTYLVAKKVLENWLYWVVIDAVSIFLYLDRSMNLTALLYVAYVVIAVFGFLAWRRHLRSSRNRGNDDHSTVAHNG</sequence>
<proteinExistence type="inferred from homology"/>
<keyword evidence="5" id="KW-0813">Transport</keyword>
<keyword evidence="9 10" id="KW-0472">Membrane</keyword>
<dbReference type="PANTHER" id="PTHR36122:SF2">
    <property type="entry name" value="NICOTINAMIDE RIBOSIDE TRANSPORTER PNUC"/>
    <property type="match status" value="1"/>
</dbReference>
<evidence type="ECO:0000256" key="2">
    <source>
        <dbReference type="ARBA" id="ARBA00004651"/>
    </source>
</evidence>
<keyword evidence="8 10" id="KW-1133">Transmembrane helix</keyword>
<feature type="transmembrane region" description="Helical" evidence="10">
    <location>
        <begin position="97"/>
        <end position="115"/>
    </location>
</feature>
<dbReference type="EMBL" id="CAKLPX010000003">
    <property type="protein sequence ID" value="CAH0992540.1"/>
    <property type="molecule type" value="Genomic_DNA"/>
</dbReference>
<evidence type="ECO:0000256" key="4">
    <source>
        <dbReference type="ARBA" id="ARBA00017522"/>
    </source>
</evidence>
<evidence type="ECO:0000256" key="5">
    <source>
        <dbReference type="ARBA" id="ARBA00022448"/>
    </source>
</evidence>
<dbReference type="Pfam" id="PF04973">
    <property type="entry name" value="NMN_transporter"/>
    <property type="match status" value="1"/>
</dbReference>
<dbReference type="PANTHER" id="PTHR36122">
    <property type="entry name" value="NICOTINAMIDE RIBOSIDE TRANSPORTER PNUC"/>
    <property type="match status" value="1"/>
</dbReference>
<dbReference type="InterPro" id="IPR006419">
    <property type="entry name" value="NMN_transpt_PnuC"/>
</dbReference>
<comment type="caution">
    <text evidence="11">The sequence shown here is derived from an EMBL/GenBank/DDBJ whole genome shotgun (WGS) entry which is preliminary data.</text>
</comment>
<organism evidence="11 12">
    <name type="scientific">Sinobacterium norvegicum</name>
    <dbReference type="NCBI Taxonomy" id="1641715"/>
    <lineage>
        <taxon>Bacteria</taxon>
        <taxon>Pseudomonadati</taxon>
        <taxon>Pseudomonadota</taxon>
        <taxon>Gammaproteobacteria</taxon>
        <taxon>Cellvibrionales</taxon>
        <taxon>Spongiibacteraceae</taxon>
        <taxon>Sinobacterium</taxon>
    </lineage>
</organism>
<keyword evidence="7 10" id="KW-0812">Transmembrane</keyword>
<evidence type="ECO:0000256" key="8">
    <source>
        <dbReference type="ARBA" id="ARBA00022989"/>
    </source>
</evidence>
<evidence type="ECO:0000256" key="7">
    <source>
        <dbReference type="ARBA" id="ARBA00022692"/>
    </source>
</evidence>
<evidence type="ECO:0000256" key="10">
    <source>
        <dbReference type="SAM" id="Phobius"/>
    </source>
</evidence>
<reference evidence="11" key="1">
    <citation type="submission" date="2021-12" db="EMBL/GenBank/DDBJ databases">
        <authorList>
            <person name="Rodrigo-Torres L."/>
            <person name="Arahal R. D."/>
            <person name="Lucena T."/>
        </authorList>
    </citation>
    <scope>NUCLEOTIDE SEQUENCE</scope>
    <source>
        <strain evidence="11">CECT 8267</strain>
    </source>
</reference>
<comment type="similarity">
    <text evidence="3">Belongs to the nicotinamide ribonucleoside (NR) uptake permease (TC 4.B.1) family.</text>
</comment>